<protein>
    <submittedName>
        <fullName evidence="1">Uncharacterized protein</fullName>
    </submittedName>
</protein>
<proteinExistence type="predicted"/>
<evidence type="ECO:0000313" key="1">
    <source>
        <dbReference type="EMBL" id="DAF96643.1"/>
    </source>
</evidence>
<accession>A0A8S5UQC9</accession>
<reference evidence="1" key="1">
    <citation type="journal article" date="2021" name="Proc. Natl. Acad. Sci. U.S.A.">
        <title>A Catalog of Tens of Thousands of Viruses from Human Metagenomes Reveals Hidden Associations with Chronic Diseases.</title>
        <authorList>
            <person name="Tisza M.J."/>
            <person name="Buck C.B."/>
        </authorList>
    </citation>
    <scope>NUCLEOTIDE SEQUENCE</scope>
    <source>
        <strain evidence="1">CtfrT39</strain>
    </source>
</reference>
<sequence length="29" mass="3438">MDFNISANKIKMRPESAKWDQNLDFGPKR</sequence>
<name>A0A8S5UQC9_9CAUD</name>
<dbReference type="EMBL" id="BK016120">
    <property type="protein sequence ID" value="DAF96643.1"/>
    <property type="molecule type" value="Genomic_DNA"/>
</dbReference>
<organism evidence="1">
    <name type="scientific">Siphoviridae sp. ctfrT39</name>
    <dbReference type="NCBI Taxonomy" id="2825598"/>
    <lineage>
        <taxon>Viruses</taxon>
        <taxon>Duplodnaviria</taxon>
        <taxon>Heunggongvirae</taxon>
        <taxon>Uroviricota</taxon>
        <taxon>Caudoviricetes</taxon>
    </lineage>
</organism>